<evidence type="ECO:0000256" key="1">
    <source>
        <dbReference type="ARBA" id="ARBA00007274"/>
    </source>
</evidence>
<dbReference type="GO" id="GO:0016746">
    <property type="term" value="F:acyltransferase activity"/>
    <property type="evidence" value="ECO:0007669"/>
    <property type="project" value="UniProtKB-KW"/>
</dbReference>
<dbReference type="EMBL" id="CP016027">
    <property type="protein sequence ID" value="ANJ67135.1"/>
    <property type="molecule type" value="Genomic_DNA"/>
</dbReference>
<dbReference type="InterPro" id="IPR018357">
    <property type="entry name" value="Hexapep_transf_CS"/>
</dbReference>
<comment type="similarity">
    <text evidence="1">Belongs to the transferase hexapeptide repeat family.</text>
</comment>
<organism evidence="6 7">
    <name type="scientific">Halothiobacillus diazotrophicus</name>
    <dbReference type="NCBI Taxonomy" id="1860122"/>
    <lineage>
        <taxon>Bacteria</taxon>
        <taxon>Pseudomonadati</taxon>
        <taxon>Pseudomonadota</taxon>
        <taxon>Gammaproteobacteria</taxon>
        <taxon>Chromatiales</taxon>
        <taxon>Halothiobacillaceae</taxon>
        <taxon>Halothiobacillus</taxon>
    </lineage>
</organism>
<name>A0A191ZGZ5_9GAMM</name>
<feature type="binding site" evidence="4">
    <location>
        <position position="159"/>
    </location>
    <ligand>
        <name>acetyl-CoA</name>
        <dbReference type="ChEBI" id="CHEBI:57288"/>
    </ligand>
</feature>
<evidence type="ECO:0000256" key="4">
    <source>
        <dbReference type="PIRSR" id="PIRSR620019-2"/>
    </source>
</evidence>
<dbReference type="CDD" id="cd03360">
    <property type="entry name" value="LbH_AT_putative"/>
    <property type="match status" value="1"/>
</dbReference>
<reference evidence="6 7" key="1">
    <citation type="submission" date="2016-06" db="EMBL/GenBank/DDBJ databases">
        <title>Insight into the functional genes involving in sulfur oxidation in Pearl River water.</title>
        <authorList>
            <person name="Luo J."/>
            <person name="Tan X."/>
            <person name="Lin W."/>
        </authorList>
    </citation>
    <scope>NUCLEOTIDE SEQUENCE [LARGE SCALE GENOMIC DNA]</scope>
    <source>
        <strain evidence="6 7">LS2</strain>
    </source>
</reference>
<evidence type="ECO:0000313" key="6">
    <source>
        <dbReference type="EMBL" id="ANJ67135.1"/>
    </source>
</evidence>
<dbReference type="Gene3D" id="2.160.10.10">
    <property type="entry name" value="Hexapeptide repeat proteins"/>
    <property type="match status" value="1"/>
</dbReference>
<keyword evidence="7" id="KW-1185">Reference proteome</keyword>
<evidence type="ECO:0000256" key="2">
    <source>
        <dbReference type="ARBA" id="ARBA00022679"/>
    </source>
</evidence>
<keyword evidence="3" id="KW-0677">Repeat</keyword>
<evidence type="ECO:0000259" key="5">
    <source>
        <dbReference type="Pfam" id="PF17836"/>
    </source>
</evidence>
<dbReference type="NCBIfam" id="TIGR03570">
    <property type="entry name" value="NeuD_NnaD"/>
    <property type="match status" value="1"/>
</dbReference>
<dbReference type="InterPro" id="IPR020019">
    <property type="entry name" value="AcTrfase_PglD-like"/>
</dbReference>
<dbReference type="AlphaFoldDB" id="A0A191ZGZ5"/>
<gene>
    <name evidence="6" type="ORF">A9404_06815</name>
</gene>
<sequence length="224" mass="23666">MSDSVTTGAVTNRPVVLLGYGGHARVVLDTLRALGAEVAGILAPDLPVGDRWEGIPVLGDDDWTRRPEAIQYHYSLGVGMLPQRPHLRQRLFSLLRERQLRMPPLVHPSAVLAPDVVLGEGTQVMAGVIVQPGSVIGENVLLNTRATVDHHCRIDAHVHVGPGAILCGEVQLGERVFVGAGATLIQGIDIGAGAQVAAGATVVRNIAAGIRHIPGHLPIRIEEA</sequence>
<dbReference type="Gene3D" id="3.40.50.20">
    <property type="match status" value="1"/>
</dbReference>
<dbReference type="InterPro" id="IPR041561">
    <property type="entry name" value="PglD_N"/>
</dbReference>
<dbReference type="KEGG" id="haz:A9404_06815"/>
<dbReference type="PROSITE" id="PS00101">
    <property type="entry name" value="HEXAPEP_TRANSFERASES"/>
    <property type="match status" value="1"/>
</dbReference>
<proteinExistence type="inferred from homology"/>
<dbReference type="RefSeq" id="WP_066099502.1">
    <property type="nucleotide sequence ID" value="NZ_CP016027.1"/>
</dbReference>
<dbReference type="Pfam" id="PF17836">
    <property type="entry name" value="PglD_N"/>
    <property type="match status" value="1"/>
</dbReference>
<evidence type="ECO:0000313" key="7">
    <source>
        <dbReference type="Proteomes" id="UP000078596"/>
    </source>
</evidence>
<dbReference type="InterPro" id="IPR011004">
    <property type="entry name" value="Trimer_LpxA-like_sf"/>
</dbReference>
<dbReference type="PANTHER" id="PTHR43300">
    <property type="entry name" value="ACETYLTRANSFERASE"/>
    <property type="match status" value="1"/>
</dbReference>
<dbReference type="InterPro" id="IPR050179">
    <property type="entry name" value="Trans_hexapeptide_repeat"/>
</dbReference>
<accession>A0A191ZGZ5</accession>
<feature type="domain" description="PglD N-terminal" evidence="5">
    <location>
        <begin position="15"/>
        <end position="84"/>
    </location>
</feature>
<dbReference type="PANTHER" id="PTHR43300:SF7">
    <property type="entry name" value="UDP-N-ACETYLBACILLOSAMINE N-ACETYLTRANSFERASE"/>
    <property type="match status" value="1"/>
</dbReference>
<keyword evidence="2" id="KW-0808">Transferase</keyword>
<dbReference type="SUPFAM" id="SSF51161">
    <property type="entry name" value="Trimeric LpxA-like enzymes"/>
    <property type="match status" value="1"/>
</dbReference>
<dbReference type="STRING" id="1860122.A9404_06815"/>
<protein>
    <recommendedName>
        <fullName evidence="5">PglD N-terminal domain-containing protein</fullName>
    </recommendedName>
</protein>
<evidence type="ECO:0000256" key="3">
    <source>
        <dbReference type="ARBA" id="ARBA00022737"/>
    </source>
</evidence>
<dbReference type="Proteomes" id="UP000078596">
    <property type="component" value="Chromosome"/>
</dbReference>